<dbReference type="AlphaFoldDB" id="A0A940S4E7"/>
<dbReference type="Proteomes" id="UP000675940">
    <property type="component" value="Unassembled WGS sequence"/>
</dbReference>
<name>A0A940S4E7_9RHOB</name>
<accession>A0A940S4E7</accession>
<reference evidence="2" key="1">
    <citation type="submission" date="2021-03" db="EMBL/GenBank/DDBJ databases">
        <title>Sagittula salina sp. nov. strain M10.9X isolated from the marine waste.</title>
        <authorList>
            <person name="Satari L."/>
            <person name="Molina-Menor E."/>
            <person name="Vidal-Verdu A."/>
            <person name="Pascual J."/>
            <person name="Pereto J."/>
            <person name="Porcar M."/>
        </authorList>
    </citation>
    <scope>NUCLEOTIDE SEQUENCE</scope>
    <source>
        <strain evidence="2">M10.9X</strain>
    </source>
</reference>
<keyword evidence="3" id="KW-1185">Reference proteome</keyword>
<keyword evidence="1" id="KW-0472">Membrane</keyword>
<sequence length="127" mass="13518">MKTVFKILGGFVAVIVLIVVAVTVFSSGSRDVAKQFVLLSSSGDTPGAHMLMHPALRDQLTADKFTEMFAGAEPYQKVTFTSASVASGKPTELEGTATTASGCMSTLKFEILGEQITSFDIQPLCRH</sequence>
<evidence type="ECO:0000256" key="1">
    <source>
        <dbReference type="SAM" id="Phobius"/>
    </source>
</evidence>
<proteinExistence type="predicted"/>
<evidence type="ECO:0000313" key="2">
    <source>
        <dbReference type="EMBL" id="MBP0483800.1"/>
    </source>
</evidence>
<protein>
    <submittedName>
        <fullName evidence="2">Uncharacterized protein</fullName>
    </submittedName>
</protein>
<evidence type="ECO:0000313" key="3">
    <source>
        <dbReference type="Proteomes" id="UP000675940"/>
    </source>
</evidence>
<keyword evidence="1" id="KW-0812">Transmembrane</keyword>
<keyword evidence="1" id="KW-1133">Transmembrane helix</keyword>
<feature type="transmembrane region" description="Helical" evidence="1">
    <location>
        <begin position="7"/>
        <end position="25"/>
    </location>
</feature>
<organism evidence="2 3">
    <name type="scientific">Sagittula salina</name>
    <dbReference type="NCBI Taxonomy" id="2820268"/>
    <lineage>
        <taxon>Bacteria</taxon>
        <taxon>Pseudomonadati</taxon>
        <taxon>Pseudomonadota</taxon>
        <taxon>Alphaproteobacteria</taxon>
        <taxon>Rhodobacterales</taxon>
        <taxon>Roseobacteraceae</taxon>
        <taxon>Sagittula</taxon>
    </lineage>
</organism>
<gene>
    <name evidence="2" type="ORF">J5474_15050</name>
</gene>
<comment type="caution">
    <text evidence="2">The sequence shown here is derived from an EMBL/GenBank/DDBJ whole genome shotgun (WGS) entry which is preliminary data.</text>
</comment>
<dbReference type="EMBL" id="JAGISH010000008">
    <property type="protein sequence ID" value="MBP0483800.1"/>
    <property type="molecule type" value="Genomic_DNA"/>
</dbReference>
<dbReference type="RefSeq" id="WP_209361739.1">
    <property type="nucleotide sequence ID" value="NZ_JAGISH010000008.1"/>
</dbReference>